<keyword evidence="11" id="KW-0131">Cell cycle</keyword>
<keyword evidence="3" id="KW-0813">Transport</keyword>
<keyword evidence="4" id="KW-1003">Cell membrane</keyword>
<keyword evidence="11" id="KW-0132">Cell division</keyword>
<dbReference type="PANTHER" id="PTHR30489">
    <property type="entry name" value="LIPOPROTEIN-RELEASING SYSTEM TRANSMEMBRANE PROTEIN LOLE"/>
    <property type="match status" value="1"/>
</dbReference>
<dbReference type="InterPro" id="IPR025857">
    <property type="entry name" value="MacB_PCD"/>
</dbReference>
<dbReference type="Pfam" id="PF12704">
    <property type="entry name" value="MacB_PCD"/>
    <property type="match status" value="1"/>
</dbReference>
<dbReference type="EMBL" id="MFSV01000140">
    <property type="protein sequence ID" value="OGI57306.1"/>
    <property type="molecule type" value="Genomic_DNA"/>
</dbReference>
<keyword evidence="7 8" id="KW-0472">Membrane</keyword>
<evidence type="ECO:0000259" key="10">
    <source>
        <dbReference type="Pfam" id="PF12704"/>
    </source>
</evidence>
<evidence type="ECO:0000256" key="2">
    <source>
        <dbReference type="ARBA" id="ARBA00005236"/>
    </source>
</evidence>
<name>A0A1F6UIW1_9PROT</name>
<evidence type="ECO:0000256" key="6">
    <source>
        <dbReference type="ARBA" id="ARBA00022989"/>
    </source>
</evidence>
<dbReference type="InterPro" id="IPR051447">
    <property type="entry name" value="Lipoprotein-release_system"/>
</dbReference>
<evidence type="ECO:0000256" key="7">
    <source>
        <dbReference type="ARBA" id="ARBA00023136"/>
    </source>
</evidence>
<dbReference type="AlphaFoldDB" id="A0A1F6UIW1"/>
<evidence type="ECO:0000256" key="1">
    <source>
        <dbReference type="ARBA" id="ARBA00004651"/>
    </source>
</evidence>
<dbReference type="GO" id="GO:0044874">
    <property type="term" value="P:lipoprotein localization to outer membrane"/>
    <property type="evidence" value="ECO:0007669"/>
    <property type="project" value="TreeGrafter"/>
</dbReference>
<comment type="subcellular location">
    <subcellularLocation>
        <location evidence="1">Cell membrane</location>
        <topology evidence="1">Multi-pass membrane protein</topology>
    </subcellularLocation>
</comment>
<evidence type="ECO:0000256" key="4">
    <source>
        <dbReference type="ARBA" id="ARBA00022475"/>
    </source>
</evidence>
<evidence type="ECO:0000256" key="8">
    <source>
        <dbReference type="SAM" id="Phobius"/>
    </source>
</evidence>
<dbReference type="GO" id="GO:0051301">
    <property type="term" value="P:cell division"/>
    <property type="evidence" value="ECO:0007669"/>
    <property type="project" value="UniProtKB-KW"/>
</dbReference>
<evidence type="ECO:0000259" key="9">
    <source>
        <dbReference type="Pfam" id="PF02687"/>
    </source>
</evidence>
<evidence type="ECO:0000256" key="3">
    <source>
        <dbReference type="ARBA" id="ARBA00022448"/>
    </source>
</evidence>
<keyword evidence="5 8" id="KW-0812">Transmembrane</keyword>
<dbReference type="GO" id="GO:0042953">
    <property type="term" value="P:lipoprotein transport"/>
    <property type="evidence" value="ECO:0007669"/>
    <property type="project" value="InterPro"/>
</dbReference>
<organism evidence="11 12">
    <name type="scientific">Candidatus Muproteobacteria bacterium RBG_19FT_COMBO_61_10</name>
    <dbReference type="NCBI Taxonomy" id="1817761"/>
    <lineage>
        <taxon>Bacteria</taxon>
        <taxon>Pseudomonadati</taxon>
        <taxon>Pseudomonadota</taxon>
        <taxon>Candidatus Muproteobacteria</taxon>
    </lineage>
</organism>
<evidence type="ECO:0000313" key="12">
    <source>
        <dbReference type="Proteomes" id="UP000177950"/>
    </source>
</evidence>
<comment type="caution">
    <text evidence="11">The sequence shown here is derived from an EMBL/GenBank/DDBJ whole genome shotgun (WGS) entry which is preliminary data.</text>
</comment>
<dbReference type="Proteomes" id="UP000177950">
    <property type="component" value="Unassembled WGS sequence"/>
</dbReference>
<reference evidence="11 12" key="1">
    <citation type="journal article" date="2016" name="Nat. Commun.">
        <title>Thousands of microbial genomes shed light on interconnected biogeochemical processes in an aquifer system.</title>
        <authorList>
            <person name="Anantharaman K."/>
            <person name="Brown C.T."/>
            <person name="Hug L.A."/>
            <person name="Sharon I."/>
            <person name="Castelle C.J."/>
            <person name="Probst A.J."/>
            <person name="Thomas B.C."/>
            <person name="Singh A."/>
            <person name="Wilkins M.J."/>
            <person name="Karaoz U."/>
            <person name="Brodie E.L."/>
            <person name="Williams K.H."/>
            <person name="Hubbard S.S."/>
            <person name="Banfield J.F."/>
        </authorList>
    </citation>
    <scope>NUCLEOTIDE SEQUENCE [LARGE SCALE GENOMIC DNA]</scope>
</reference>
<dbReference type="InterPro" id="IPR011925">
    <property type="entry name" value="LolCE_TM"/>
</dbReference>
<gene>
    <name evidence="11" type="ORF">A2V58_06305</name>
</gene>
<feature type="domain" description="ABC3 transporter permease C-terminal" evidence="9">
    <location>
        <begin position="274"/>
        <end position="404"/>
    </location>
</feature>
<dbReference type="NCBIfam" id="TIGR02212">
    <property type="entry name" value="lolCE"/>
    <property type="match status" value="1"/>
</dbReference>
<keyword evidence="6 8" id="KW-1133">Transmembrane helix</keyword>
<evidence type="ECO:0000256" key="5">
    <source>
        <dbReference type="ARBA" id="ARBA00022692"/>
    </source>
</evidence>
<sequence length="415" mass="45525">MIRPYELFVGLRYTRAKRRNHFISFISLTSMFGTALGVMALITVLSVMNGFEKELRTRILGVASHLTITGDTGRLRDWRAVEKVVAADADVLGSAPYVQGQGMLTRGKVASGILVRGILPEAEPRVADIGDKMIAGKLSDLRATEFGIILGRDLAWKLGVDLGSRLALVVPEGQITAAGLLPRMKRFTVVGIFEIGMYEYDSGLALVNIEDAALLYQMPGQVSGLRLKLADVYRAPRAADRLEDRLGAGYRARDWTREHANYFRALKMEKTVMFIILLLIVAVAAFNIVSTLVMVVTDKEAEIAILRTLGATPRSIMAIFMVQGTVIGVVGTLLGAVLGILLAHNVDVVVPFLERLFSTTFLAKDVYYISELPSDMRWPDVVTITSASLLMGFLATLYPARRASLTQPAEALRYE</sequence>
<proteinExistence type="inferred from homology"/>
<protein>
    <submittedName>
        <fullName evidence="11">Cell division protein FtsX</fullName>
    </submittedName>
</protein>
<feature type="transmembrane region" description="Helical" evidence="8">
    <location>
        <begin position="317"/>
        <end position="343"/>
    </location>
</feature>
<evidence type="ECO:0000313" key="11">
    <source>
        <dbReference type="EMBL" id="OGI57306.1"/>
    </source>
</evidence>
<feature type="transmembrane region" description="Helical" evidence="8">
    <location>
        <begin position="381"/>
        <end position="400"/>
    </location>
</feature>
<feature type="transmembrane region" description="Helical" evidence="8">
    <location>
        <begin position="21"/>
        <end position="48"/>
    </location>
</feature>
<comment type="similarity">
    <text evidence="2">Belongs to the ABC-4 integral membrane protein family. LolC/E subfamily.</text>
</comment>
<dbReference type="PANTHER" id="PTHR30489:SF0">
    <property type="entry name" value="LIPOPROTEIN-RELEASING SYSTEM TRANSMEMBRANE PROTEIN LOLE"/>
    <property type="match status" value="1"/>
</dbReference>
<feature type="domain" description="MacB-like periplasmic core" evidence="10">
    <location>
        <begin position="27"/>
        <end position="244"/>
    </location>
</feature>
<feature type="transmembrane region" description="Helical" evidence="8">
    <location>
        <begin position="272"/>
        <end position="296"/>
    </location>
</feature>
<accession>A0A1F6UIW1</accession>
<dbReference type="InterPro" id="IPR003838">
    <property type="entry name" value="ABC3_permease_C"/>
</dbReference>
<dbReference type="Pfam" id="PF02687">
    <property type="entry name" value="FtsX"/>
    <property type="match status" value="1"/>
</dbReference>
<dbReference type="GO" id="GO:0098797">
    <property type="term" value="C:plasma membrane protein complex"/>
    <property type="evidence" value="ECO:0007669"/>
    <property type="project" value="TreeGrafter"/>
</dbReference>